<evidence type="ECO:0000256" key="1">
    <source>
        <dbReference type="ARBA" id="ARBA00023239"/>
    </source>
</evidence>
<evidence type="ECO:0000313" key="5">
    <source>
        <dbReference type="Proteomes" id="UP001595712"/>
    </source>
</evidence>
<proteinExistence type="inferred from homology"/>
<dbReference type="RefSeq" id="WP_387976581.1">
    <property type="nucleotide sequence ID" value="NZ_JBHRWO010000012.1"/>
</dbReference>
<dbReference type="Proteomes" id="UP001595712">
    <property type="component" value="Unassembled WGS sequence"/>
</dbReference>
<reference evidence="5" key="1">
    <citation type="journal article" date="2019" name="Int. J. Syst. Evol. Microbiol.">
        <title>The Global Catalogue of Microorganisms (GCM) 10K type strain sequencing project: providing services to taxonomists for standard genome sequencing and annotation.</title>
        <authorList>
            <consortium name="The Broad Institute Genomics Platform"/>
            <consortium name="The Broad Institute Genome Sequencing Center for Infectious Disease"/>
            <person name="Wu L."/>
            <person name="Ma J."/>
        </authorList>
    </citation>
    <scope>NUCLEOTIDE SEQUENCE [LARGE SCALE GENOMIC DNA]</scope>
    <source>
        <strain evidence="5">CGMCC 4.7396</strain>
    </source>
</reference>
<dbReference type="InterPro" id="IPR008948">
    <property type="entry name" value="L-Aspartase-like"/>
</dbReference>
<feature type="domain" description="Fumarate lyase N-terminal" evidence="3">
    <location>
        <begin position="15"/>
        <end position="288"/>
    </location>
</feature>
<dbReference type="InterPro" id="IPR024083">
    <property type="entry name" value="Fumarase/histidase_N"/>
</dbReference>
<keyword evidence="1 4" id="KW-0456">Lyase</keyword>
<sequence length="352" mass="37502">MSELFGPMFARGKAAETVTDRAWLQAMLEAEVALAAAAASWQAVPSDSAEAIRKAADPERFDIGEVARSTARIGNPVGGVVDRLRELVGPEHAAAVHHRATSQDILDTAMMLVARDAVTTVAEDLAACERASIDLHHRAGETRMIGRTLLQQAVPVRSAALFAQWRNALQLARDQLEGLEYFASYSGPVGSVGNDGLDPRVMLAFAQTLELTPSFDWHTVRSPVVRIAAAAAESAGTCGKIAVDIILLSQNEIGEVGEARGGGSTSMPHKHNPVAATAARACATRTPGLVSTLYAAMPQELQRSPGLWHSEWEALTDLLRLTGSAAAWLRESLEGLRIHPEAMQRNLEGGPA</sequence>
<dbReference type="InterPro" id="IPR000362">
    <property type="entry name" value="Fumarate_lyase_fam"/>
</dbReference>
<evidence type="ECO:0000256" key="2">
    <source>
        <dbReference type="ARBA" id="ARBA00034772"/>
    </source>
</evidence>
<dbReference type="Gene3D" id="1.20.200.10">
    <property type="entry name" value="Fumarase/aspartase (Central domain)"/>
    <property type="match status" value="1"/>
</dbReference>
<dbReference type="Pfam" id="PF00206">
    <property type="entry name" value="Lyase_1"/>
    <property type="match status" value="1"/>
</dbReference>
<dbReference type="EMBL" id="JBHRWO010000012">
    <property type="protein sequence ID" value="MFC3493694.1"/>
    <property type="molecule type" value="Genomic_DNA"/>
</dbReference>
<dbReference type="SUPFAM" id="SSF48557">
    <property type="entry name" value="L-aspartase-like"/>
    <property type="match status" value="1"/>
</dbReference>
<dbReference type="InterPro" id="IPR020557">
    <property type="entry name" value="Fumarate_lyase_CS"/>
</dbReference>
<comment type="similarity">
    <text evidence="2">Belongs to the class-II fumarase/aspartase family.</text>
</comment>
<organism evidence="4 5">
    <name type="scientific">Glycomyces rhizosphaerae</name>
    <dbReference type="NCBI Taxonomy" id="2054422"/>
    <lineage>
        <taxon>Bacteria</taxon>
        <taxon>Bacillati</taxon>
        <taxon>Actinomycetota</taxon>
        <taxon>Actinomycetes</taxon>
        <taxon>Glycomycetales</taxon>
        <taxon>Glycomycetaceae</taxon>
        <taxon>Glycomyces</taxon>
    </lineage>
</organism>
<comment type="caution">
    <text evidence="4">The sequence shown here is derived from an EMBL/GenBank/DDBJ whole genome shotgun (WGS) entry which is preliminary data.</text>
</comment>
<accession>A0ABV7Q1M9</accession>
<gene>
    <name evidence="4" type="ORF">ACFO8M_14530</name>
</gene>
<dbReference type="InterPro" id="IPR022761">
    <property type="entry name" value="Fumarate_lyase_N"/>
</dbReference>
<dbReference type="PRINTS" id="PR00149">
    <property type="entry name" value="FUMRATELYASE"/>
</dbReference>
<dbReference type="PANTHER" id="PTHR43172">
    <property type="entry name" value="ADENYLOSUCCINATE LYASE"/>
    <property type="match status" value="1"/>
</dbReference>
<evidence type="ECO:0000313" key="4">
    <source>
        <dbReference type="EMBL" id="MFC3493694.1"/>
    </source>
</evidence>
<dbReference type="GO" id="GO:0016829">
    <property type="term" value="F:lyase activity"/>
    <property type="evidence" value="ECO:0007669"/>
    <property type="project" value="UniProtKB-KW"/>
</dbReference>
<protein>
    <submittedName>
        <fullName evidence="4">Lyase family protein</fullName>
    </submittedName>
</protein>
<keyword evidence="5" id="KW-1185">Reference proteome</keyword>
<name>A0ABV7Q1M9_9ACTN</name>
<evidence type="ECO:0000259" key="3">
    <source>
        <dbReference type="Pfam" id="PF00206"/>
    </source>
</evidence>
<dbReference type="PANTHER" id="PTHR43172:SF2">
    <property type="entry name" value="ADENYLOSUCCINATE LYASE C-TERMINAL DOMAIN-CONTAINING PROTEIN"/>
    <property type="match status" value="1"/>
</dbReference>
<dbReference type="PROSITE" id="PS00163">
    <property type="entry name" value="FUMARATE_LYASES"/>
    <property type="match status" value="1"/>
</dbReference>
<dbReference type="Gene3D" id="1.10.275.10">
    <property type="entry name" value="Fumarase/aspartase (N-terminal domain)"/>
    <property type="match status" value="1"/>
</dbReference>